<evidence type="ECO:0000256" key="1">
    <source>
        <dbReference type="SAM" id="MobiDB-lite"/>
    </source>
</evidence>
<proteinExistence type="predicted"/>
<keyword evidence="3" id="KW-1185">Reference proteome</keyword>
<feature type="region of interest" description="Disordered" evidence="1">
    <location>
        <begin position="1"/>
        <end position="64"/>
    </location>
</feature>
<dbReference type="EMBL" id="OX459969">
    <property type="protein sequence ID" value="CAI9173125.1"/>
    <property type="molecule type" value="Genomic_DNA"/>
</dbReference>
<protein>
    <submittedName>
        <fullName evidence="2">Uncharacterized protein</fullName>
    </submittedName>
</protein>
<gene>
    <name evidence="2" type="ORF">MRATA1EN1_LOCUS22087</name>
</gene>
<reference evidence="2" key="1">
    <citation type="submission" date="2023-04" db="EMBL/GenBank/DDBJ databases">
        <authorList>
            <consortium name="ELIXIR-Norway"/>
        </authorList>
    </citation>
    <scope>NUCLEOTIDE SEQUENCE [LARGE SCALE GENOMIC DNA]</scope>
</reference>
<evidence type="ECO:0000313" key="2">
    <source>
        <dbReference type="EMBL" id="CAI9173125.1"/>
    </source>
</evidence>
<evidence type="ECO:0000313" key="3">
    <source>
        <dbReference type="Proteomes" id="UP001176941"/>
    </source>
</evidence>
<organism evidence="2 3">
    <name type="scientific">Rangifer tarandus platyrhynchus</name>
    <name type="common">Svalbard reindeer</name>
    <dbReference type="NCBI Taxonomy" id="3082113"/>
    <lineage>
        <taxon>Eukaryota</taxon>
        <taxon>Metazoa</taxon>
        <taxon>Chordata</taxon>
        <taxon>Craniata</taxon>
        <taxon>Vertebrata</taxon>
        <taxon>Euteleostomi</taxon>
        <taxon>Mammalia</taxon>
        <taxon>Eutheria</taxon>
        <taxon>Laurasiatheria</taxon>
        <taxon>Artiodactyla</taxon>
        <taxon>Ruminantia</taxon>
        <taxon>Pecora</taxon>
        <taxon>Cervidae</taxon>
        <taxon>Odocoileinae</taxon>
        <taxon>Rangifer</taxon>
    </lineage>
</organism>
<name>A0ABN8ZH28_RANTA</name>
<feature type="compositionally biased region" description="Pro residues" evidence="1">
    <location>
        <begin position="50"/>
        <end position="60"/>
    </location>
</feature>
<accession>A0ABN8ZH28</accession>
<dbReference type="Proteomes" id="UP001176941">
    <property type="component" value="Chromosome 33"/>
</dbReference>
<sequence length="198" mass="21022">MPPPKLPPRVGTGQDGRPWKSTGQGGKRVVAKRAPGGPPPSEARAGWAWPPAPTPFPPRNSPFIRSPSLGGLGATRWCFHSSCGEGGGKGSPLGNPLPGAPLKMVQTLPGQSRLPLPTRTHFWLRSSWYPSIETLTLDWVMPSLGLLGPPFPDPSLFPMSEDSPQPCIGNSPLALVEFIRPSVHPSVHPCPGLAARHP</sequence>